<dbReference type="InterPro" id="IPR041183">
    <property type="entry name" value="Cyclophilin-like"/>
</dbReference>
<dbReference type="SUPFAM" id="SSF50891">
    <property type="entry name" value="Cyclophilin-like"/>
    <property type="match status" value="1"/>
</dbReference>
<dbReference type="PROSITE" id="PS51257">
    <property type="entry name" value="PROKAR_LIPOPROTEIN"/>
    <property type="match status" value="1"/>
</dbReference>
<gene>
    <name evidence="4" type="ORF">GXP67_00080</name>
</gene>
<accession>A0A6C0GBG1</accession>
<organism evidence="4 5">
    <name type="scientific">Rhodocytophaga rosea</name>
    <dbReference type="NCBI Taxonomy" id="2704465"/>
    <lineage>
        <taxon>Bacteria</taxon>
        <taxon>Pseudomonadati</taxon>
        <taxon>Bacteroidota</taxon>
        <taxon>Cytophagia</taxon>
        <taxon>Cytophagales</taxon>
        <taxon>Rhodocytophagaceae</taxon>
        <taxon>Rhodocytophaga</taxon>
    </lineage>
</organism>
<feature type="signal peptide" evidence="2">
    <location>
        <begin position="1"/>
        <end position="19"/>
    </location>
</feature>
<dbReference type="InterPro" id="IPR029000">
    <property type="entry name" value="Cyclophilin-like_dom_sf"/>
</dbReference>
<keyword evidence="5" id="KW-1185">Reference proteome</keyword>
<feature type="chain" id="PRO_5025603361" description="Cyclophilin-like domain-containing protein" evidence="2">
    <location>
        <begin position="20"/>
        <end position="161"/>
    </location>
</feature>
<protein>
    <recommendedName>
        <fullName evidence="3">Cyclophilin-like domain-containing protein</fullName>
    </recommendedName>
</protein>
<dbReference type="Proteomes" id="UP000480178">
    <property type="component" value="Chromosome"/>
</dbReference>
<feature type="compositionally biased region" description="Polar residues" evidence="1">
    <location>
        <begin position="27"/>
        <end position="47"/>
    </location>
</feature>
<dbReference type="KEGG" id="rhoz:GXP67_00080"/>
<evidence type="ECO:0000313" key="5">
    <source>
        <dbReference type="Proteomes" id="UP000480178"/>
    </source>
</evidence>
<dbReference type="Pfam" id="PF18050">
    <property type="entry name" value="Cyclophil_like2"/>
    <property type="match status" value="1"/>
</dbReference>
<proteinExistence type="predicted"/>
<name>A0A6C0GBG1_9BACT</name>
<sequence length="161" mass="17438">MKYSLFIVFFLSSLFTSLASCKKEASLPSNPDTEDTNSNNTLNPTGSQMRIKIGSSTFTATLYDNATATAFKALLPMTITMSELNGNEKYFDLADNLPATATNPGTIQNGDLMLYGSNTLVLFYKSFSTSYRYTKLGRINDTSGLAAALGSGNVLVTFELE</sequence>
<evidence type="ECO:0000256" key="1">
    <source>
        <dbReference type="SAM" id="MobiDB-lite"/>
    </source>
</evidence>
<dbReference type="Gene3D" id="2.40.100.20">
    <property type="match status" value="1"/>
</dbReference>
<reference evidence="4 5" key="1">
    <citation type="submission" date="2020-01" db="EMBL/GenBank/DDBJ databases">
        <authorList>
            <person name="Kim M.K."/>
        </authorList>
    </citation>
    <scope>NUCLEOTIDE SEQUENCE [LARGE SCALE GENOMIC DNA]</scope>
    <source>
        <strain evidence="4 5">172606-1</strain>
    </source>
</reference>
<keyword evidence="2" id="KW-0732">Signal</keyword>
<feature type="region of interest" description="Disordered" evidence="1">
    <location>
        <begin position="26"/>
        <end position="47"/>
    </location>
</feature>
<dbReference type="RefSeq" id="WP_162441271.1">
    <property type="nucleotide sequence ID" value="NZ_CP048222.1"/>
</dbReference>
<evidence type="ECO:0000313" key="4">
    <source>
        <dbReference type="EMBL" id="QHT65183.1"/>
    </source>
</evidence>
<evidence type="ECO:0000259" key="3">
    <source>
        <dbReference type="Pfam" id="PF18050"/>
    </source>
</evidence>
<feature type="domain" description="Cyclophilin-like" evidence="3">
    <location>
        <begin position="51"/>
        <end position="159"/>
    </location>
</feature>
<evidence type="ECO:0000256" key="2">
    <source>
        <dbReference type="SAM" id="SignalP"/>
    </source>
</evidence>
<dbReference type="AlphaFoldDB" id="A0A6C0GBG1"/>
<dbReference type="EMBL" id="CP048222">
    <property type="protein sequence ID" value="QHT65183.1"/>
    <property type="molecule type" value="Genomic_DNA"/>
</dbReference>